<dbReference type="InterPro" id="IPR000571">
    <property type="entry name" value="Znf_CCCH"/>
</dbReference>
<accession>A0A9P7FU65</accession>
<dbReference type="EMBL" id="JABCKI010005750">
    <property type="protein sequence ID" value="KAG5638672.1"/>
    <property type="molecule type" value="Genomic_DNA"/>
</dbReference>
<evidence type="ECO:0000256" key="3">
    <source>
        <dbReference type="ARBA" id="ARBA00022833"/>
    </source>
</evidence>
<evidence type="ECO:0000256" key="1">
    <source>
        <dbReference type="ARBA" id="ARBA00022723"/>
    </source>
</evidence>
<sequence length="333" mass="36346">MTQKLARGSIDTLLPFDYQHPSSPTSWRRPYAGHTISTIYSPGIPPPQLCYTDCFSSTHSVESSATLSTSTSSSFSEDLLVVTEDPKFKEHRHQFQSQIRIADEQPLIHVPPFYRSPGSHVPVLSLDTSYPTIPNMYGTYGFQQLSPVSPTKTRAQVRSASRHKAVNYRTKPCRYFKASGTCPNGSECTFIHDEPAGGDPLTSPIEKLAPGLPPKPISIAEENKKKNFFPISWRVIGGGVLMGASEPNVNFERDGTSFGGAEQSACGAAARQMFIESSILVSPPSAEKSDRSPPRPITRTRSTSNPPNPTSAHVKVDTVRPGGQNVQLFRLTA</sequence>
<evidence type="ECO:0000259" key="6">
    <source>
        <dbReference type="PROSITE" id="PS50103"/>
    </source>
</evidence>
<reference evidence="7" key="2">
    <citation type="submission" date="2021-10" db="EMBL/GenBank/DDBJ databases">
        <title>Phylogenomics reveals ancestral predisposition of the termite-cultivated fungus Termitomyces towards a domesticated lifestyle.</title>
        <authorList>
            <person name="Auxier B."/>
            <person name="Grum-Grzhimaylo A."/>
            <person name="Cardenas M.E."/>
            <person name="Lodge J.D."/>
            <person name="Laessoe T."/>
            <person name="Pedersen O."/>
            <person name="Smith M.E."/>
            <person name="Kuyper T.W."/>
            <person name="Franco-Molano E.A."/>
            <person name="Baroni T.J."/>
            <person name="Aanen D.K."/>
        </authorList>
    </citation>
    <scope>NUCLEOTIDE SEQUENCE</scope>
    <source>
        <strain evidence="7">D49</strain>
    </source>
</reference>
<proteinExistence type="predicted"/>
<dbReference type="Gene3D" id="4.10.1000.10">
    <property type="entry name" value="Zinc finger, CCCH-type"/>
    <property type="match status" value="1"/>
</dbReference>
<keyword evidence="2 4" id="KW-0863">Zinc-finger</keyword>
<comment type="caution">
    <text evidence="7">The sequence shown here is derived from an EMBL/GenBank/DDBJ whole genome shotgun (WGS) entry which is preliminary data.</text>
</comment>
<dbReference type="SUPFAM" id="SSF90229">
    <property type="entry name" value="CCCH zinc finger"/>
    <property type="match status" value="1"/>
</dbReference>
<dbReference type="Proteomes" id="UP000717328">
    <property type="component" value="Unassembled WGS sequence"/>
</dbReference>
<dbReference type="GO" id="GO:0008270">
    <property type="term" value="F:zinc ion binding"/>
    <property type="evidence" value="ECO:0007669"/>
    <property type="project" value="UniProtKB-KW"/>
</dbReference>
<evidence type="ECO:0000256" key="5">
    <source>
        <dbReference type="SAM" id="MobiDB-lite"/>
    </source>
</evidence>
<keyword evidence="3 4" id="KW-0862">Zinc</keyword>
<dbReference type="PROSITE" id="PS50103">
    <property type="entry name" value="ZF_C3H1"/>
    <property type="match status" value="1"/>
</dbReference>
<evidence type="ECO:0000313" key="8">
    <source>
        <dbReference type="Proteomes" id="UP000717328"/>
    </source>
</evidence>
<evidence type="ECO:0000256" key="2">
    <source>
        <dbReference type="ARBA" id="ARBA00022771"/>
    </source>
</evidence>
<gene>
    <name evidence="7" type="ORF">H0H81_011052</name>
</gene>
<dbReference type="AlphaFoldDB" id="A0A9P7FU65"/>
<dbReference type="Pfam" id="PF00642">
    <property type="entry name" value="zf-CCCH"/>
    <property type="match status" value="1"/>
</dbReference>
<dbReference type="OrthoDB" id="411372at2759"/>
<feature type="zinc finger region" description="C3H1-type" evidence="4">
    <location>
        <begin position="167"/>
        <end position="195"/>
    </location>
</feature>
<dbReference type="InterPro" id="IPR036855">
    <property type="entry name" value="Znf_CCCH_sf"/>
</dbReference>
<keyword evidence="8" id="KW-1185">Reference proteome</keyword>
<organism evidence="7 8">
    <name type="scientific">Sphagnurus paluster</name>
    <dbReference type="NCBI Taxonomy" id="117069"/>
    <lineage>
        <taxon>Eukaryota</taxon>
        <taxon>Fungi</taxon>
        <taxon>Dikarya</taxon>
        <taxon>Basidiomycota</taxon>
        <taxon>Agaricomycotina</taxon>
        <taxon>Agaricomycetes</taxon>
        <taxon>Agaricomycetidae</taxon>
        <taxon>Agaricales</taxon>
        <taxon>Tricholomatineae</taxon>
        <taxon>Lyophyllaceae</taxon>
        <taxon>Sphagnurus</taxon>
    </lineage>
</organism>
<protein>
    <recommendedName>
        <fullName evidence="6">C3H1-type domain-containing protein</fullName>
    </recommendedName>
</protein>
<feature type="region of interest" description="Disordered" evidence="5">
    <location>
        <begin position="279"/>
        <end position="323"/>
    </location>
</feature>
<name>A0A9P7FU65_9AGAR</name>
<feature type="domain" description="C3H1-type" evidence="6">
    <location>
        <begin position="167"/>
        <end position="195"/>
    </location>
</feature>
<evidence type="ECO:0000256" key="4">
    <source>
        <dbReference type="PROSITE-ProRule" id="PRU00723"/>
    </source>
</evidence>
<keyword evidence="1 4" id="KW-0479">Metal-binding</keyword>
<reference evidence="7" key="1">
    <citation type="submission" date="2021-02" db="EMBL/GenBank/DDBJ databases">
        <authorList>
            <person name="Nieuwenhuis M."/>
            <person name="Van De Peppel L.J.J."/>
        </authorList>
    </citation>
    <scope>NUCLEOTIDE SEQUENCE</scope>
    <source>
        <strain evidence="7">D49</strain>
    </source>
</reference>
<evidence type="ECO:0000313" key="7">
    <source>
        <dbReference type="EMBL" id="KAG5638672.1"/>
    </source>
</evidence>
<dbReference type="SMART" id="SM00356">
    <property type="entry name" value="ZnF_C3H1"/>
    <property type="match status" value="1"/>
</dbReference>